<dbReference type="Proteomes" id="UP000718451">
    <property type="component" value="Unassembled WGS sequence"/>
</dbReference>
<evidence type="ECO:0000259" key="2">
    <source>
        <dbReference type="Pfam" id="PF00501"/>
    </source>
</evidence>
<comment type="similarity">
    <text evidence="1">Belongs to the ATP-dependent AMP-binding enzyme family.</text>
</comment>
<dbReference type="Gene3D" id="3.30.300.30">
    <property type="match status" value="1"/>
</dbReference>
<evidence type="ECO:0000313" key="3">
    <source>
        <dbReference type="EMBL" id="NKI32111.1"/>
    </source>
</evidence>
<evidence type="ECO:0000313" key="4">
    <source>
        <dbReference type="Proteomes" id="UP000718451"/>
    </source>
</evidence>
<dbReference type="InterPro" id="IPR042099">
    <property type="entry name" value="ANL_N_sf"/>
</dbReference>
<dbReference type="Pfam" id="PF00501">
    <property type="entry name" value="AMP-binding"/>
    <property type="match status" value="1"/>
</dbReference>
<dbReference type="PANTHER" id="PTHR43201:SF8">
    <property type="entry name" value="ACYL-COA SYNTHETASE FAMILY MEMBER 3"/>
    <property type="match status" value="1"/>
</dbReference>
<organism evidence="3 4">
    <name type="scientific">Croceivirga thetidis</name>
    <dbReference type="NCBI Taxonomy" id="2721623"/>
    <lineage>
        <taxon>Bacteria</taxon>
        <taxon>Pseudomonadati</taxon>
        <taxon>Bacteroidota</taxon>
        <taxon>Flavobacteriia</taxon>
        <taxon>Flavobacteriales</taxon>
        <taxon>Flavobacteriaceae</taxon>
        <taxon>Croceivirga</taxon>
    </lineage>
</organism>
<dbReference type="PANTHER" id="PTHR43201">
    <property type="entry name" value="ACYL-COA SYNTHETASE"/>
    <property type="match status" value="1"/>
</dbReference>
<proteinExistence type="inferred from homology"/>
<dbReference type="Gene3D" id="3.40.50.12780">
    <property type="entry name" value="N-terminal domain of ligase-like"/>
    <property type="match status" value="1"/>
</dbReference>
<dbReference type="SUPFAM" id="SSF56801">
    <property type="entry name" value="Acetyl-CoA synthetase-like"/>
    <property type="match status" value="1"/>
</dbReference>
<dbReference type="InterPro" id="IPR045851">
    <property type="entry name" value="AMP-bd_C_sf"/>
</dbReference>
<sequence>MQMHPNFKLNRSQFTEEDLVEVAISFIKEGEPFEKAIGDFICDWFSKNDFVEVQTSGSTGKPKTIRIEKRFMVNSALATGSFFNLNAGDTALLCLPAEFIAGKMMLVRAMVLGLHLDFVSPSSSPLQENKSDYDFCAMVPLQVENSIENLHRLNKLIIGGAPISNSLKNKLGNLETKFFETYGMTETITHIAAKRLNDEFFKVLPGVSVSIDDRGCLVINAPIISKTEVVTNDLVTVDSESSFKWLGRFDNIINSGGVKLIPEVIEKKLSSEIKGRFFVSGVPDHTLGEKLILVVEGQEVPKLKEALSTLPSLKRFELPKSIHFIPYFKETGSGKINRTKTLELL</sequence>
<protein>
    <submittedName>
        <fullName evidence="3">AMP-binding protein</fullName>
    </submittedName>
</protein>
<reference evidence="3 4" key="1">
    <citation type="submission" date="2020-04" db="EMBL/GenBank/DDBJ databases">
        <authorList>
            <person name="Yoon J."/>
        </authorList>
    </citation>
    <scope>NUCLEOTIDE SEQUENCE [LARGE SCALE GENOMIC DNA]</scope>
    <source>
        <strain evidence="3 4">DJ-13</strain>
    </source>
</reference>
<feature type="domain" description="AMP-dependent synthetase/ligase" evidence="2">
    <location>
        <begin position="55"/>
        <end position="195"/>
    </location>
</feature>
<evidence type="ECO:0000256" key="1">
    <source>
        <dbReference type="ARBA" id="ARBA00006432"/>
    </source>
</evidence>
<accession>A0ABX1GSU2</accession>
<keyword evidence="4" id="KW-1185">Reference proteome</keyword>
<dbReference type="EMBL" id="JAAWWL010000002">
    <property type="protein sequence ID" value="NKI32111.1"/>
    <property type="molecule type" value="Genomic_DNA"/>
</dbReference>
<name>A0ABX1GSU2_9FLAO</name>
<dbReference type="InterPro" id="IPR000873">
    <property type="entry name" value="AMP-dep_synth/lig_dom"/>
</dbReference>
<comment type="caution">
    <text evidence="3">The sequence shown here is derived from an EMBL/GenBank/DDBJ whole genome shotgun (WGS) entry which is preliminary data.</text>
</comment>
<gene>
    <name evidence="3" type="ORF">HCU67_09180</name>
</gene>